<sequence>MLRRFTRQGIAPFIKLQCRTLATSSNDPPPPSSPPPPPHKDGLYFGQFTKQEYEEAARAIKQQIAKLEGEIKGDHNLRENLGKMAQFPAPSSDSASSPTEIHNLTDFFRQTIKLTGPIPLSAYMRQCLTHPEYGYYTTRNPLDLRTGDFITSPEISSVFGEMIGVWFFNIWQTSKNARPPRKIRFIEFGPGRGTLIHDVIATFNKFVAMVSQDYVPRIEVVLIEASPTLRREQWKLICGEENEFAVEDSGVNRAKSKWGNEVVWVDTEKAIPRDAGGDDDASVNYIVAHEFFDALPIKSFVREKEGWRELVVDHTPSVNNTQLKLASSPDKEKKEGEKGESESSDTLEETQFHVSISPKETPASMIPKIGKRYKDLPEGTRIEICPDAELFMMKIAQLVAGSALDNKSGGGSEGKEGEGSDEGAALVVDYGPSSGIPENTLRGIYKHKFVSPFYKPGEVDLSADVDFENLKNVSSTVCDVFGPIQQGDWLHNIGVGYRIDQLIKKNSHDEETQEKIYGAYRRLVDDEEMGKIFKFMAVLPKGSDKPVGF</sequence>
<dbReference type="RefSeq" id="XP_066828625.1">
    <property type="nucleotide sequence ID" value="XM_066971602.1"/>
</dbReference>
<accession>A0ABP0ZH27</accession>
<proteinExistence type="inferred from homology"/>
<evidence type="ECO:0000256" key="8">
    <source>
        <dbReference type="SAM" id="MobiDB-lite"/>
    </source>
</evidence>
<reference evidence="9 10" key="1">
    <citation type="submission" date="2024-03" db="EMBL/GenBank/DDBJ databases">
        <authorList>
            <person name="Brejova B."/>
        </authorList>
    </citation>
    <scope>NUCLEOTIDE SEQUENCE [LARGE SCALE GENOMIC DNA]</scope>
    <source>
        <strain evidence="9 10">CBS 14171</strain>
    </source>
</reference>
<feature type="compositionally biased region" description="Pro residues" evidence="8">
    <location>
        <begin position="27"/>
        <end position="37"/>
    </location>
</feature>
<dbReference type="EMBL" id="OZ022406">
    <property type="protein sequence ID" value="CAK9437309.1"/>
    <property type="molecule type" value="Genomic_DNA"/>
</dbReference>
<dbReference type="Gene3D" id="3.40.50.12710">
    <property type="match status" value="1"/>
</dbReference>
<keyword evidence="4 7" id="KW-0808">Transferase</keyword>
<evidence type="ECO:0000256" key="4">
    <source>
        <dbReference type="ARBA" id="ARBA00022679"/>
    </source>
</evidence>
<dbReference type="EC" id="2.1.1.320" evidence="7"/>
<gene>
    <name evidence="9" type="ORF">LODBEIA_P16870</name>
</gene>
<dbReference type="InterPro" id="IPR029063">
    <property type="entry name" value="SAM-dependent_MTases_sf"/>
</dbReference>
<evidence type="ECO:0000256" key="7">
    <source>
        <dbReference type="RuleBase" id="RU364114"/>
    </source>
</evidence>
<dbReference type="InterPro" id="IPR003788">
    <property type="entry name" value="NDUFAF7"/>
</dbReference>
<organism evidence="9 10">
    <name type="scientific">Lodderomyces beijingensis</name>
    <dbReference type="NCBI Taxonomy" id="1775926"/>
    <lineage>
        <taxon>Eukaryota</taxon>
        <taxon>Fungi</taxon>
        <taxon>Dikarya</taxon>
        <taxon>Ascomycota</taxon>
        <taxon>Saccharomycotina</taxon>
        <taxon>Pichiomycetes</taxon>
        <taxon>Debaryomycetaceae</taxon>
        <taxon>Candida/Lodderomyces clade</taxon>
        <taxon>Lodderomyces</taxon>
    </lineage>
</organism>
<dbReference type="SUPFAM" id="SSF53335">
    <property type="entry name" value="S-adenosyl-L-methionine-dependent methyltransferases"/>
    <property type="match status" value="1"/>
</dbReference>
<comment type="catalytic activity">
    <reaction evidence="6 7">
        <text>L-arginyl-[protein] + 2 S-adenosyl-L-methionine = N(omega),N(omega)'-dimethyl-L-arginyl-[protein] + 2 S-adenosyl-L-homocysteine + 2 H(+)</text>
        <dbReference type="Rhea" id="RHEA:48108"/>
        <dbReference type="Rhea" id="RHEA-COMP:10532"/>
        <dbReference type="Rhea" id="RHEA-COMP:11992"/>
        <dbReference type="ChEBI" id="CHEBI:15378"/>
        <dbReference type="ChEBI" id="CHEBI:29965"/>
        <dbReference type="ChEBI" id="CHEBI:57856"/>
        <dbReference type="ChEBI" id="CHEBI:59789"/>
        <dbReference type="ChEBI" id="CHEBI:88221"/>
        <dbReference type="EC" id="2.1.1.320"/>
    </reaction>
</comment>
<feature type="compositionally biased region" description="Basic and acidic residues" evidence="8">
    <location>
        <begin position="329"/>
        <end position="341"/>
    </location>
</feature>
<evidence type="ECO:0000256" key="6">
    <source>
        <dbReference type="ARBA" id="ARBA00048612"/>
    </source>
</evidence>
<feature type="region of interest" description="Disordered" evidence="8">
    <location>
        <begin position="21"/>
        <end position="44"/>
    </location>
</feature>
<protein>
    <recommendedName>
        <fullName evidence="7">Protein arginine methyltransferase NDUFAF7</fullName>
        <ecNumber evidence="7">2.1.1.320</ecNumber>
    </recommendedName>
</protein>
<keyword evidence="10" id="KW-1185">Reference proteome</keyword>
<evidence type="ECO:0000256" key="5">
    <source>
        <dbReference type="ARBA" id="ARBA00023128"/>
    </source>
</evidence>
<dbReference type="InterPro" id="IPR038375">
    <property type="entry name" value="NDUFAF7_sf"/>
</dbReference>
<dbReference type="Proteomes" id="UP001497383">
    <property type="component" value="Chromosome 2"/>
</dbReference>
<dbReference type="GeneID" id="92206883"/>
<evidence type="ECO:0000256" key="1">
    <source>
        <dbReference type="ARBA" id="ARBA00004173"/>
    </source>
</evidence>
<comment type="function">
    <text evidence="7">Arginine methyltransferase involved in the assembly or stability of mitochondrial NADH:ubiquinone oxidoreductase complex (complex I).</text>
</comment>
<keyword evidence="5 7" id="KW-0496">Mitochondrion</keyword>
<feature type="region of interest" description="Disordered" evidence="8">
    <location>
        <begin position="321"/>
        <end position="363"/>
    </location>
</feature>
<dbReference type="Pfam" id="PF02636">
    <property type="entry name" value="Methyltransf_28"/>
    <property type="match status" value="1"/>
</dbReference>
<comment type="similarity">
    <text evidence="2 7">Belongs to the NDUFAF7 family.</text>
</comment>
<dbReference type="PANTHER" id="PTHR12049">
    <property type="entry name" value="PROTEIN ARGININE METHYLTRANSFERASE NDUFAF7, MITOCHONDRIAL"/>
    <property type="match status" value="1"/>
</dbReference>
<evidence type="ECO:0000313" key="9">
    <source>
        <dbReference type="EMBL" id="CAK9437309.1"/>
    </source>
</evidence>
<name>A0ABP0ZH27_9ASCO</name>
<evidence type="ECO:0000313" key="10">
    <source>
        <dbReference type="Proteomes" id="UP001497383"/>
    </source>
</evidence>
<dbReference type="PANTHER" id="PTHR12049:SF7">
    <property type="entry name" value="PROTEIN ARGININE METHYLTRANSFERASE NDUFAF7, MITOCHONDRIAL"/>
    <property type="match status" value="1"/>
</dbReference>
<evidence type="ECO:0000256" key="2">
    <source>
        <dbReference type="ARBA" id="ARBA00005891"/>
    </source>
</evidence>
<evidence type="ECO:0000256" key="3">
    <source>
        <dbReference type="ARBA" id="ARBA00022603"/>
    </source>
</evidence>
<comment type="subcellular location">
    <subcellularLocation>
        <location evidence="1 7">Mitochondrion</location>
    </subcellularLocation>
</comment>
<keyword evidence="3 7" id="KW-0489">Methyltransferase</keyword>